<dbReference type="Proteomes" id="UP000278627">
    <property type="component" value="Unassembled WGS sequence"/>
</dbReference>
<evidence type="ECO:0000313" key="1">
    <source>
        <dbReference type="EMBL" id="VDN95783.1"/>
    </source>
</evidence>
<dbReference type="EMBL" id="UZAD01013816">
    <property type="protein sequence ID" value="VDN95783.1"/>
    <property type="molecule type" value="Genomic_DNA"/>
</dbReference>
<gene>
    <name evidence="1" type="ORF">BPAG_LOCUS14598</name>
</gene>
<proteinExistence type="predicted"/>
<reference evidence="1 2" key="2">
    <citation type="submission" date="2018-11" db="EMBL/GenBank/DDBJ databases">
        <authorList>
            <consortium name="Pathogen Informatics"/>
        </authorList>
    </citation>
    <scope>NUCLEOTIDE SEQUENCE [LARGE SCALE GENOMIC DNA]</scope>
</reference>
<dbReference type="WBParaSite" id="BPAG_0001467001-mRNA-1">
    <property type="protein sequence ID" value="BPAG_0001467001-mRNA-1"/>
    <property type="gene ID" value="BPAG_0001467001"/>
</dbReference>
<evidence type="ECO:0000313" key="2">
    <source>
        <dbReference type="Proteomes" id="UP000278627"/>
    </source>
</evidence>
<name>A0A0N4U050_BRUPA</name>
<dbReference type="AlphaFoldDB" id="A0A0N4U050"/>
<accession>A0A0N4U050</accession>
<sequence length="132" mass="15664">MIEYLSVANDDKGLSKKSEEVQFRILDFVTLQFFELIGHIVGKAHLRKALHRWISQLPINLILSQIINLDSWNSRIFVTIFDFHQKNKTCYRKSRIRYGMRIIHAKILSHALDMEWQQSTVTMYEIHSKGFK</sequence>
<organism evidence="3">
    <name type="scientific">Brugia pahangi</name>
    <name type="common">Filarial nematode worm</name>
    <dbReference type="NCBI Taxonomy" id="6280"/>
    <lineage>
        <taxon>Eukaryota</taxon>
        <taxon>Metazoa</taxon>
        <taxon>Ecdysozoa</taxon>
        <taxon>Nematoda</taxon>
        <taxon>Chromadorea</taxon>
        <taxon>Rhabditida</taxon>
        <taxon>Spirurina</taxon>
        <taxon>Spiruromorpha</taxon>
        <taxon>Filarioidea</taxon>
        <taxon>Onchocercidae</taxon>
        <taxon>Brugia</taxon>
    </lineage>
</organism>
<evidence type="ECO:0000313" key="3">
    <source>
        <dbReference type="WBParaSite" id="BPAG_0001467001-mRNA-1"/>
    </source>
</evidence>
<protein>
    <submittedName>
        <fullName evidence="1 3">Uncharacterized protein</fullName>
    </submittedName>
</protein>
<keyword evidence="2" id="KW-1185">Reference proteome</keyword>
<reference evidence="3" key="1">
    <citation type="submission" date="2017-02" db="UniProtKB">
        <authorList>
            <consortium name="WormBaseParasite"/>
        </authorList>
    </citation>
    <scope>IDENTIFICATION</scope>
</reference>